<evidence type="ECO:0000256" key="5">
    <source>
        <dbReference type="SAM" id="Phobius"/>
    </source>
</evidence>
<protein>
    <recommendedName>
        <fullName evidence="9">Beta-glucosidase</fullName>
    </recommendedName>
</protein>
<feature type="chain" id="PRO_5035297578" description="Beta-glucosidase" evidence="6">
    <location>
        <begin position="29"/>
        <end position="688"/>
    </location>
</feature>
<keyword evidence="5" id="KW-1133">Transmembrane helix</keyword>
<name>A0A8J6C416_DIALT</name>
<keyword evidence="8" id="KW-1185">Reference proteome</keyword>
<dbReference type="PROSITE" id="PS00653">
    <property type="entry name" value="GLYCOSYL_HYDROL_F1_2"/>
    <property type="match status" value="1"/>
</dbReference>
<dbReference type="InterPro" id="IPR001360">
    <property type="entry name" value="Glyco_hydro_1"/>
</dbReference>
<evidence type="ECO:0000256" key="4">
    <source>
        <dbReference type="RuleBase" id="RU003690"/>
    </source>
</evidence>
<evidence type="ECO:0000313" key="7">
    <source>
        <dbReference type="EMBL" id="KAG8461287.1"/>
    </source>
</evidence>
<dbReference type="FunFam" id="3.20.20.80:FF:000041">
    <property type="entry name" value="Beta-glucosidase 7"/>
    <property type="match status" value="1"/>
</dbReference>
<accession>A0A8J6C416</accession>
<comment type="similarity">
    <text evidence="1 4">Belongs to the glycosyl hydrolase 1 family.</text>
</comment>
<dbReference type="PANTHER" id="PTHR10353">
    <property type="entry name" value="GLYCOSYL HYDROLASE"/>
    <property type="match status" value="1"/>
</dbReference>
<sequence>MAGSAGGGARAAQLLACAACAAFGRASAALPRAPVAPGADGDGAFPLPYLFAYPDQYPQSGRFPANFTWGAGTAAYQVEGGWDADGKGASIWDTFTGTDGAPINPGMVDRGQTGAIACDSYHRAKDDVALLVRLGLSAYRFSISWPRLLPNGTLVMSGGAPNMPGVDYYNALIDELLRNRITPYVTLYHWDLPQALLHDPYAQRPSRDNWRGWLDDRLPGAFAQYAELCFSLFGDRVKHWITLNEPFTFAVLGHSGPHAPSLCNWEETLGGCSGGPRPAAGWDVYVAGHHALLAHALVAKVYREKYRAAQGGELGVALSSYWYEPASHMREDVAAAERALAFELGWFAQPLTHGSYPRQMRDKLGARLPAFSAEEAALLAGSTDFFALNLYSALLVRDKPPAPGYGAPGGAPVSQRADCDCETSASAAWPRSNATWLRSVPWALRKMLRHVHARYAPAAVYVTENGWADSAASFREGAHDEGRISFLANYTAELWRAANEDGVPVRGYFVWSLLDNFEWEHGFSLRYGVTFVDFHSARRTRYAKTSACWLRALATGNALVPPSAFAEGLSSRRAARRAPLDVVLAGRHALPAWMRAWEAEGDELDLCDPGFFLRTPFSMDFLDSFDFLFALLVVACVCACVYVNLSLLADLKQLLVSAARAQTRRAVSVQADDADADSLRLAARGREP</sequence>
<dbReference type="InterPro" id="IPR017853">
    <property type="entry name" value="GH"/>
</dbReference>
<evidence type="ECO:0000313" key="8">
    <source>
        <dbReference type="Proteomes" id="UP000751190"/>
    </source>
</evidence>
<organism evidence="7 8">
    <name type="scientific">Diacronema lutheri</name>
    <name type="common">Unicellular marine alga</name>
    <name type="synonym">Monochrysis lutheri</name>
    <dbReference type="NCBI Taxonomy" id="2081491"/>
    <lineage>
        <taxon>Eukaryota</taxon>
        <taxon>Haptista</taxon>
        <taxon>Haptophyta</taxon>
        <taxon>Pavlovophyceae</taxon>
        <taxon>Pavlovales</taxon>
        <taxon>Pavlovaceae</taxon>
        <taxon>Diacronema</taxon>
    </lineage>
</organism>
<dbReference type="SUPFAM" id="SSF51445">
    <property type="entry name" value="(Trans)glycosidases"/>
    <property type="match status" value="1"/>
</dbReference>
<proteinExistence type="inferred from homology"/>
<dbReference type="OMA" id="HGSNDFY"/>
<dbReference type="EMBL" id="JAGTXO010000026">
    <property type="protein sequence ID" value="KAG8461287.1"/>
    <property type="molecule type" value="Genomic_DNA"/>
</dbReference>
<dbReference type="OrthoDB" id="65569at2759"/>
<evidence type="ECO:0000256" key="3">
    <source>
        <dbReference type="ARBA" id="ARBA00023295"/>
    </source>
</evidence>
<evidence type="ECO:0000256" key="1">
    <source>
        <dbReference type="ARBA" id="ARBA00010838"/>
    </source>
</evidence>
<dbReference type="Proteomes" id="UP000751190">
    <property type="component" value="Unassembled WGS sequence"/>
</dbReference>
<keyword evidence="6" id="KW-0732">Signal</keyword>
<feature type="signal peptide" evidence="6">
    <location>
        <begin position="1"/>
        <end position="28"/>
    </location>
</feature>
<reference evidence="7" key="1">
    <citation type="submission" date="2021-05" db="EMBL/GenBank/DDBJ databases">
        <title>The genome of the haptophyte Pavlova lutheri (Diacronema luteri, Pavlovales) - a model for lipid biosynthesis in eukaryotic algae.</title>
        <authorList>
            <person name="Hulatt C.J."/>
            <person name="Posewitz M.C."/>
        </authorList>
    </citation>
    <scope>NUCLEOTIDE SEQUENCE</scope>
    <source>
        <strain evidence="7">NIVA-4/92</strain>
    </source>
</reference>
<comment type="caution">
    <text evidence="7">The sequence shown here is derived from an EMBL/GenBank/DDBJ whole genome shotgun (WGS) entry which is preliminary data.</text>
</comment>
<gene>
    <name evidence="7" type="ORF">KFE25_010474</name>
</gene>
<evidence type="ECO:0008006" key="9">
    <source>
        <dbReference type="Google" id="ProtNLM"/>
    </source>
</evidence>
<evidence type="ECO:0000256" key="6">
    <source>
        <dbReference type="SAM" id="SignalP"/>
    </source>
</evidence>
<dbReference type="Pfam" id="PF00232">
    <property type="entry name" value="Glyco_hydro_1"/>
    <property type="match status" value="1"/>
</dbReference>
<dbReference type="GO" id="GO:0008422">
    <property type="term" value="F:beta-glucosidase activity"/>
    <property type="evidence" value="ECO:0007669"/>
    <property type="project" value="TreeGrafter"/>
</dbReference>
<dbReference type="PANTHER" id="PTHR10353:SF36">
    <property type="entry name" value="LP05116P"/>
    <property type="match status" value="1"/>
</dbReference>
<keyword evidence="3" id="KW-0326">Glycosidase</keyword>
<feature type="transmembrane region" description="Helical" evidence="5">
    <location>
        <begin position="627"/>
        <end position="645"/>
    </location>
</feature>
<dbReference type="AlphaFoldDB" id="A0A8J6C416"/>
<keyword evidence="5" id="KW-0812">Transmembrane</keyword>
<evidence type="ECO:0000256" key="2">
    <source>
        <dbReference type="ARBA" id="ARBA00022801"/>
    </source>
</evidence>
<keyword evidence="2" id="KW-0378">Hydrolase</keyword>
<dbReference type="Gene3D" id="3.20.20.80">
    <property type="entry name" value="Glycosidases"/>
    <property type="match status" value="1"/>
</dbReference>
<keyword evidence="5" id="KW-0472">Membrane</keyword>
<dbReference type="PRINTS" id="PR00131">
    <property type="entry name" value="GLHYDRLASE1"/>
</dbReference>
<dbReference type="GO" id="GO:0005975">
    <property type="term" value="P:carbohydrate metabolic process"/>
    <property type="evidence" value="ECO:0007669"/>
    <property type="project" value="InterPro"/>
</dbReference>
<dbReference type="InterPro" id="IPR033132">
    <property type="entry name" value="GH_1_N_CS"/>
</dbReference>